<dbReference type="GO" id="GO:0005524">
    <property type="term" value="F:ATP binding"/>
    <property type="evidence" value="ECO:0007669"/>
    <property type="project" value="UniProtKB-UniRule"/>
</dbReference>
<dbReference type="OrthoDB" id="9773478at2"/>
<comment type="similarity">
    <text evidence="1">Belongs to the LamB/PxpA family.</text>
</comment>
<dbReference type="Proteomes" id="UP000439113">
    <property type="component" value="Unassembled WGS sequence"/>
</dbReference>
<proteinExistence type="inferred from homology"/>
<dbReference type="PANTHER" id="PTHR30292:SF0">
    <property type="entry name" value="5-OXOPROLINASE SUBUNIT A"/>
    <property type="match status" value="1"/>
</dbReference>
<dbReference type="GO" id="GO:0017168">
    <property type="term" value="F:5-oxoprolinase (ATP-hydrolyzing) activity"/>
    <property type="evidence" value="ECO:0007669"/>
    <property type="project" value="UniProtKB-UniRule"/>
</dbReference>
<keyword evidence="1" id="KW-0067">ATP-binding</keyword>
<evidence type="ECO:0000313" key="3">
    <source>
        <dbReference type="Proteomes" id="UP000439113"/>
    </source>
</evidence>
<dbReference type="InterPro" id="IPR011330">
    <property type="entry name" value="Glyco_hydro/deAcase_b/a-brl"/>
</dbReference>
<organism evidence="2 3">
    <name type="scientific">Rhodoblastus acidophilus</name>
    <name type="common">Rhodopseudomonas acidophila</name>
    <dbReference type="NCBI Taxonomy" id="1074"/>
    <lineage>
        <taxon>Bacteria</taxon>
        <taxon>Pseudomonadati</taxon>
        <taxon>Pseudomonadota</taxon>
        <taxon>Alphaproteobacteria</taxon>
        <taxon>Hyphomicrobiales</taxon>
        <taxon>Rhodoblastaceae</taxon>
        <taxon>Rhodoblastus</taxon>
    </lineage>
</organism>
<protein>
    <recommendedName>
        <fullName evidence="1">5-oxoprolinase subunit A</fullName>
        <shortName evidence="1">5-OPase subunit A</shortName>
        <ecNumber evidence="1">3.5.2.9</ecNumber>
    </recommendedName>
    <alternativeName>
        <fullName evidence="1">5-oxoprolinase (ATP-hydrolyzing) subunit A</fullName>
    </alternativeName>
</protein>
<dbReference type="NCBIfam" id="NF003816">
    <property type="entry name" value="PRK05406.1-5"/>
    <property type="match status" value="1"/>
</dbReference>
<gene>
    <name evidence="1 2" type="primary">pxpA</name>
    <name evidence="2" type="ORF">GJ654_09445</name>
</gene>
<reference evidence="2 3" key="1">
    <citation type="submission" date="2019-11" db="EMBL/GenBank/DDBJ databases">
        <title>Whole-genome sequence of a Rhodoblastus acidophilus DSM 142.</title>
        <authorList>
            <person name="Kyndt J.A."/>
            <person name="Meyer T.E."/>
        </authorList>
    </citation>
    <scope>NUCLEOTIDE SEQUENCE [LARGE SCALE GENOMIC DNA]</scope>
    <source>
        <strain evidence="2 3">DSM 142</strain>
    </source>
</reference>
<sequence length="274" mass="28564">MLSPSHLNLNADLGESFGAWRMGDDVALLQLVQSANIACGFHAGDPLVMQKTVTAALQAGVSLGAHPSYPDLQGFGRRALKCSAEEVEAFVLYQLGALDGFARANGARVTHVKPHGALSNEACRNAELAGAIARAIKAYDARTILLAPALSALADAGARENILTALEIYADRAYQDDGQLTPRGEEGAVLHDPQQSLAHVEAMLAAGGLKTRSGKILPTPIHSICVHGDGPEAVATARALHARLSKTFALAPLPVLFASHPAPASAQANLRGRP</sequence>
<dbReference type="NCBIfam" id="NF003814">
    <property type="entry name" value="PRK05406.1-3"/>
    <property type="match status" value="1"/>
</dbReference>
<name>A0A6N8DLJ3_RHOAC</name>
<dbReference type="Gene3D" id="3.20.20.370">
    <property type="entry name" value="Glycoside hydrolase/deacetylase"/>
    <property type="match status" value="1"/>
</dbReference>
<dbReference type="EMBL" id="WNKS01000006">
    <property type="protein sequence ID" value="MTV31218.1"/>
    <property type="molecule type" value="Genomic_DNA"/>
</dbReference>
<evidence type="ECO:0000313" key="2">
    <source>
        <dbReference type="EMBL" id="MTV31218.1"/>
    </source>
</evidence>
<keyword evidence="1" id="KW-0547">Nucleotide-binding</keyword>
<comment type="function">
    <text evidence="1">Catalyzes the cleavage of 5-oxoproline to form L-glutamate coupled to the hydrolysis of ATP to ADP and inorganic phosphate.</text>
</comment>
<accession>A0A6N8DLJ3</accession>
<comment type="subunit">
    <text evidence="1">Forms a complex composed of PxpA, PxpB and PxpC.</text>
</comment>
<comment type="catalytic activity">
    <reaction evidence="1">
        <text>5-oxo-L-proline + ATP + 2 H2O = L-glutamate + ADP + phosphate + H(+)</text>
        <dbReference type="Rhea" id="RHEA:10348"/>
        <dbReference type="ChEBI" id="CHEBI:15377"/>
        <dbReference type="ChEBI" id="CHEBI:15378"/>
        <dbReference type="ChEBI" id="CHEBI:29985"/>
        <dbReference type="ChEBI" id="CHEBI:30616"/>
        <dbReference type="ChEBI" id="CHEBI:43474"/>
        <dbReference type="ChEBI" id="CHEBI:58402"/>
        <dbReference type="ChEBI" id="CHEBI:456216"/>
        <dbReference type="EC" id="3.5.2.9"/>
    </reaction>
</comment>
<keyword evidence="1 2" id="KW-0378">Hydrolase</keyword>
<dbReference type="EC" id="3.5.2.9" evidence="1"/>
<dbReference type="Pfam" id="PF03746">
    <property type="entry name" value="LamB_YcsF"/>
    <property type="match status" value="1"/>
</dbReference>
<comment type="caution">
    <text evidence="2">The sequence shown here is derived from an EMBL/GenBank/DDBJ whole genome shotgun (WGS) entry which is preliminary data.</text>
</comment>
<dbReference type="CDD" id="cd10787">
    <property type="entry name" value="LamB_YcsF_like"/>
    <property type="match status" value="1"/>
</dbReference>
<dbReference type="SUPFAM" id="SSF88713">
    <property type="entry name" value="Glycoside hydrolase/deacetylase"/>
    <property type="match status" value="1"/>
</dbReference>
<dbReference type="RefSeq" id="WP_155445904.1">
    <property type="nucleotide sequence ID" value="NZ_JAOQNR010000006.1"/>
</dbReference>
<dbReference type="PANTHER" id="PTHR30292">
    <property type="entry name" value="UNCHARACTERIZED PROTEIN YBGL-RELATED"/>
    <property type="match status" value="1"/>
</dbReference>
<dbReference type="HAMAP" id="MF_00691">
    <property type="entry name" value="PxpA"/>
    <property type="match status" value="1"/>
</dbReference>
<dbReference type="AlphaFoldDB" id="A0A6N8DLJ3"/>
<evidence type="ECO:0000256" key="1">
    <source>
        <dbReference type="HAMAP-Rule" id="MF_00691"/>
    </source>
</evidence>
<dbReference type="GO" id="GO:0005975">
    <property type="term" value="P:carbohydrate metabolic process"/>
    <property type="evidence" value="ECO:0007669"/>
    <property type="project" value="InterPro"/>
</dbReference>
<dbReference type="InterPro" id="IPR005501">
    <property type="entry name" value="LamB/YcsF/PxpA-like"/>
</dbReference>